<dbReference type="GO" id="GO:0004843">
    <property type="term" value="F:cysteine-type deubiquitinase activity"/>
    <property type="evidence" value="ECO:0007669"/>
    <property type="project" value="UniProtKB-EC"/>
</dbReference>
<evidence type="ECO:0000256" key="1">
    <source>
        <dbReference type="ARBA" id="ARBA00011074"/>
    </source>
</evidence>
<accession>A0A699Z566</accession>
<dbReference type="AlphaFoldDB" id="A0A699Z566"/>
<evidence type="ECO:0000259" key="2">
    <source>
        <dbReference type="Pfam" id="PF13898"/>
    </source>
</evidence>
<comment type="caution">
    <text evidence="3">The sequence shown here is derived from an EMBL/GenBank/DDBJ whole genome shotgun (WGS) entry which is preliminary data.</text>
</comment>
<name>A0A699Z566_HAELA</name>
<dbReference type="GO" id="GO:1990380">
    <property type="term" value="F:K48-linked deubiquitinase activity"/>
    <property type="evidence" value="ECO:0007669"/>
    <property type="project" value="InterPro"/>
</dbReference>
<dbReference type="PANTHER" id="PTHR12473">
    <property type="entry name" value="UBIQUITIN CARBOXYL-TERMINAL HYDROLASE MINDY-4-RELATED"/>
    <property type="match status" value="1"/>
</dbReference>
<keyword evidence="4" id="KW-1185">Reference proteome</keyword>
<dbReference type="EMBL" id="BLLF01000733">
    <property type="protein sequence ID" value="GFH14498.1"/>
    <property type="molecule type" value="Genomic_DNA"/>
</dbReference>
<evidence type="ECO:0000313" key="4">
    <source>
        <dbReference type="Proteomes" id="UP000485058"/>
    </source>
</evidence>
<dbReference type="InterPro" id="IPR039785">
    <property type="entry name" value="MINY3/4"/>
</dbReference>
<feature type="domain" description="Deubiquitinating enzyme MINDY-3/4 conserved" evidence="2">
    <location>
        <begin position="12"/>
        <end position="79"/>
    </location>
</feature>
<protein>
    <submittedName>
        <fullName evidence="3">DUF4205 domain-containing protein</fullName>
    </submittedName>
</protein>
<comment type="similarity">
    <text evidence="1">Belongs to the MINDY deubiquitinase family. FAM188 subfamily.</text>
</comment>
<dbReference type="Pfam" id="PF13898">
    <property type="entry name" value="MINDY-3_4_CD"/>
    <property type="match status" value="1"/>
</dbReference>
<reference evidence="3 4" key="1">
    <citation type="submission" date="2020-02" db="EMBL/GenBank/DDBJ databases">
        <title>Draft genome sequence of Haematococcus lacustris strain NIES-144.</title>
        <authorList>
            <person name="Morimoto D."/>
            <person name="Nakagawa S."/>
            <person name="Yoshida T."/>
            <person name="Sawayama S."/>
        </authorList>
    </citation>
    <scope>NUCLEOTIDE SEQUENCE [LARGE SCALE GENOMIC DNA]</scope>
    <source>
        <strain evidence="3 4">NIES-144</strain>
    </source>
</reference>
<organism evidence="3 4">
    <name type="scientific">Haematococcus lacustris</name>
    <name type="common">Green alga</name>
    <name type="synonym">Haematococcus pluvialis</name>
    <dbReference type="NCBI Taxonomy" id="44745"/>
    <lineage>
        <taxon>Eukaryota</taxon>
        <taxon>Viridiplantae</taxon>
        <taxon>Chlorophyta</taxon>
        <taxon>core chlorophytes</taxon>
        <taxon>Chlorophyceae</taxon>
        <taxon>CS clade</taxon>
        <taxon>Chlamydomonadales</taxon>
        <taxon>Haematococcaceae</taxon>
        <taxon>Haematococcus</taxon>
    </lineage>
</organism>
<gene>
    <name evidence="3" type="ORF">HaLaN_10563</name>
</gene>
<dbReference type="GO" id="GO:0006508">
    <property type="term" value="P:proteolysis"/>
    <property type="evidence" value="ECO:0007669"/>
    <property type="project" value="UniProtKB-KW"/>
</dbReference>
<dbReference type="Proteomes" id="UP000485058">
    <property type="component" value="Unassembled WGS sequence"/>
</dbReference>
<dbReference type="PANTHER" id="PTHR12473:SF8">
    <property type="entry name" value="UBIQUITIN CARBOXYL-TERMINAL HYDROLASE MINDY-4-RELATED"/>
    <property type="match status" value="1"/>
</dbReference>
<proteinExistence type="inferred from homology"/>
<evidence type="ECO:0000313" key="3">
    <source>
        <dbReference type="EMBL" id="GFH14498.1"/>
    </source>
</evidence>
<dbReference type="GO" id="GO:0071108">
    <property type="term" value="P:protein K48-linked deubiquitination"/>
    <property type="evidence" value="ECO:0007669"/>
    <property type="project" value="InterPro"/>
</dbReference>
<dbReference type="InterPro" id="IPR025257">
    <property type="entry name" value="MINDY-3/4_CD"/>
</dbReference>
<sequence length="84" mass="9459">MQDRRALSGSLPFDLMYYDELANQDDLIHLSVTHDPQGGWTRRVGDSFGDRGKCEGQNIPPLECVIETRWPGVKVSWNGSDPIL</sequence>